<dbReference type="Gene3D" id="3.40.1550.20">
    <property type="entry name" value="Transcriptional regulator MraZ domain"/>
    <property type="match status" value="1"/>
</dbReference>
<dbReference type="SUPFAM" id="SSF89447">
    <property type="entry name" value="AbrB/MazE/MraZ-like"/>
    <property type="match status" value="1"/>
</dbReference>
<evidence type="ECO:0000256" key="3">
    <source>
        <dbReference type="ARBA" id="ARBA00022737"/>
    </source>
</evidence>
<dbReference type="HAMAP" id="MF_01008">
    <property type="entry name" value="MraZ"/>
    <property type="match status" value="1"/>
</dbReference>
<dbReference type="Pfam" id="PF02381">
    <property type="entry name" value="MraZ"/>
    <property type="match status" value="2"/>
</dbReference>
<keyword evidence="6 7" id="KW-0804">Transcription</keyword>
<evidence type="ECO:0000259" key="8">
    <source>
        <dbReference type="PROSITE" id="PS51740"/>
    </source>
</evidence>
<name>A0A9X2L518_9BACT</name>
<keyword evidence="3" id="KW-0677">Repeat</keyword>
<evidence type="ECO:0000256" key="1">
    <source>
        <dbReference type="ARBA" id="ARBA00013860"/>
    </source>
</evidence>
<keyword evidence="5 7" id="KW-0238">DNA-binding</keyword>
<evidence type="ECO:0000256" key="4">
    <source>
        <dbReference type="ARBA" id="ARBA00023015"/>
    </source>
</evidence>
<dbReference type="NCBIfam" id="TIGR00242">
    <property type="entry name" value="division/cell wall cluster transcriptional repressor MraZ"/>
    <property type="match status" value="1"/>
</dbReference>
<evidence type="ECO:0000256" key="7">
    <source>
        <dbReference type="HAMAP-Rule" id="MF_01008"/>
    </source>
</evidence>
<dbReference type="InterPro" id="IPR020603">
    <property type="entry name" value="MraZ_dom"/>
</dbReference>
<comment type="subcellular location">
    <subcellularLocation>
        <location evidence="7">Cytoplasm</location>
        <location evidence="7">Nucleoid</location>
    </subcellularLocation>
</comment>
<dbReference type="CDD" id="cd16320">
    <property type="entry name" value="MraZ_N"/>
    <property type="match status" value="1"/>
</dbReference>
<dbReference type="RefSeq" id="WP_255135303.1">
    <property type="nucleotide sequence ID" value="NZ_JANDBC010000002.1"/>
</dbReference>
<gene>
    <name evidence="7 9" type="primary">mraZ</name>
    <name evidence="9" type="ORF">NM125_12600</name>
</gene>
<keyword evidence="2 7" id="KW-0963">Cytoplasm</keyword>
<comment type="similarity">
    <text evidence="7">Belongs to the MraZ family.</text>
</comment>
<dbReference type="GO" id="GO:0003700">
    <property type="term" value="F:DNA-binding transcription factor activity"/>
    <property type="evidence" value="ECO:0007669"/>
    <property type="project" value="UniProtKB-UniRule"/>
</dbReference>
<dbReference type="GO" id="GO:0005737">
    <property type="term" value="C:cytoplasm"/>
    <property type="evidence" value="ECO:0007669"/>
    <property type="project" value="UniProtKB-UniRule"/>
</dbReference>
<organism evidence="9 10">
    <name type="scientific">Gracilimonas sediminicola</name>
    <dbReference type="NCBI Taxonomy" id="2952158"/>
    <lineage>
        <taxon>Bacteria</taxon>
        <taxon>Pseudomonadati</taxon>
        <taxon>Balneolota</taxon>
        <taxon>Balneolia</taxon>
        <taxon>Balneolales</taxon>
        <taxon>Balneolaceae</taxon>
        <taxon>Gracilimonas</taxon>
    </lineage>
</organism>
<evidence type="ECO:0000313" key="10">
    <source>
        <dbReference type="Proteomes" id="UP001139125"/>
    </source>
</evidence>
<keyword evidence="4 7" id="KW-0805">Transcription regulation</keyword>
<dbReference type="InterPro" id="IPR038619">
    <property type="entry name" value="MraZ_sf"/>
</dbReference>
<dbReference type="CDD" id="cd16321">
    <property type="entry name" value="MraZ_C"/>
    <property type="match status" value="1"/>
</dbReference>
<evidence type="ECO:0000256" key="2">
    <source>
        <dbReference type="ARBA" id="ARBA00022490"/>
    </source>
</evidence>
<dbReference type="PANTHER" id="PTHR34701:SF1">
    <property type="entry name" value="TRANSCRIPTIONAL REGULATOR MRAZ"/>
    <property type="match status" value="1"/>
</dbReference>
<dbReference type="PROSITE" id="PS51740">
    <property type="entry name" value="SPOVT_ABRB"/>
    <property type="match status" value="2"/>
</dbReference>
<dbReference type="Proteomes" id="UP001139125">
    <property type="component" value="Unassembled WGS sequence"/>
</dbReference>
<dbReference type="InterPro" id="IPR035644">
    <property type="entry name" value="MraZ_C"/>
</dbReference>
<dbReference type="GO" id="GO:0009295">
    <property type="term" value="C:nucleoid"/>
    <property type="evidence" value="ECO:0007669"/>
    <property type="project" value="UniProtKB-SubCell"/>
</dbReference>
<feature type="domain" description="SpoVT-AbrB" evidence="8">
    <location>
        <begin position="82"/>
        <end position="125"/>
    </location>
</feature>
<dbReference type="GO" id="GO:2000143">
    <property type="term" value="P:negative regulation of DNA-templated transcription initiation"/>
    <property type="evidence" value="ECO:0007669"/>
    <property type="project" value="TreeGrafter"/>
</dbReference>
<dbReference type="GO" id="GO:0000976">
    <property type="term" value="F:transcription cis-regulatory region binding"/>
    <property type="evidence" value="ECO:0007669"/>
    <property type="project" value="TreeGrafter"/>
</dbReference>
<dbReference type="InterPro" id="IPR003444">
    <property type="entry name" value="MraZ"/>
</dbReference>
<comment type="subunit">
    <text evidence="7">Forms oligomers.</text>
</comment>
<dbReference type="InterPro" id="IPR035642">
    <property type="entry name" value="MraZ_N"/>
</dbReference>
<evidence type="ECO:0000256" key="6">
    <source>
        <dbReference type="ARBA" id="ARBA00023163"/>
    </source>
</evidence>
<feature type="domain" description="SpoVT-AbrB" evidence="8">
    <location>
        <begin position="7"/>
        <end position="53"/>
    </location>
</feature>
<keyword evidence="10" id="KW-1185">Reference proteome</keyword>
<dbReference type="InterPro" id="IPR007159">
    <property type="entry name" value="SpoVT-AbrB_dom"/>
</dbReference>
<dbReference type="InterPro" id="IPR037914">
    <property type="entry name" value="SpoVT-AbrB_sf"/>
</dbReference>
<proteinExistence type="inferred from homology"/>
<dbReference type="AlphaFoldDB" id="A0A9X2L518"/>
<comment type="caution">
    <text evidence="9">The sequence shown here is derived from an EMBL/GenBank/DDBJ whole genome shotgun (WGS) entry which is preliminary data.</text>
</comment>
<evidence type="ECO:0000313" key="9">
    <source>
        <dbReference type="EMBL" id="MCP9292419.1"/>
    </source>
</evidence>
<sequence>MPSFKGQYEHSIDAKGRVAFPAKLRKSLSPAAQERFTIVRGQEPCLYLYPEDEWSNVEEKLSRINNFTKKGRLAKRNFLRYAEDVSLDKQNRIALPSDLTEYAEINGKAVFLGMGEYIEVWDPEKLAEVDEAMDDGAFEEIFEQVMGDEPETDGA</sequence>
<dbReference type="PANTHER" id="PTHR34701">
    <property type="entry name" value="TRANSCRIPTIONAL REGULATOR MRAZ"/>
    <property type="match status" value="1"/>
</dbReference>
<evidence type="ECO:0000256" key="5">
    <source>
        <dbReference type="ARBA" id="ARBA00023125"/>
    </source>
</evidence>
<protein>
    <recommendedName>
        <fullName evidence="1 7">Transcriptional regulator MraZ</fullName>
    </recommendedName>
</protein>
<dbReference type="EMBL" id="JANDBC010000002">
    <property type="protein sequence ID" value="MCP9292419.1"/>
    <property type="molecule type" value="Genomic_DNA"/>
</dbReference>
<reference evidence="9" key="1">
    <citation type="submission" date="2022-06" db="EMBL/GenBank/DDBJ databases">
        <title>Gracilimonas sp. CAU 1638 isolated from sea sediment.</title>
        <authorList>
            <person name="Kim W."/>
        </authorList>
    </citation>
    <scope>NUCLEOTIDE SEQUENCE</scope>
    <source>
        <strain evidence="9">CAU 1638</strain>
    </source>
</reference>
<accession>A0A9X2L518</accession>